<evidence type="ECO:0000313" key="3">
    <source>
        <dbReference type="EMBL" id="ADE53095.1"/>
    </source>
</evidence>
<gene>
    <name evidence="3" type="ordered locus">Caka_0066</name>
</gene>
<dbReference type="OrthoDB" id="9814800at2"/>
<evidence type="ECO:0000256" key="2">
    <source>
        <dbReference type="SAM" id="Phobius"/>
    </source>
</evidence>
<accession>D5EKZ3</accession>
<name>D5EKZ3_CORAD</name>
<dbReference type="EMBL" id="CP001998">
    <property type="protein sequence ID" value="ADE53095.1"/>
    <property type="molecule type" value="Genomic_DNA"/>
</dbReference>
<keyword evidence="4" id="KW-1185">Reference proteome</keyword>
<dbReference type="RefSeq" id="WP_013041821.1">
    <property type="nucleotide sequence ID" value="NC_014008.1"/>
</dbReference>
<organism evidence="3 4">
    <name type="scientific">Coraliomargarita akajimensis (strain DSM 45221 / IAM 15411 / JCM 23193 / KCTC 12865 / 04OKA010-24)</name>
    <dbReference type="NCBI Taxonomy" id="583355"/>
    <lineage>
        <taxon>Bacteria</taxon>
        <taxon>Pseudomonadati</taxon>
        <taxon>Verrucomicrobiota</taxon>
        <taxon>Opitutia</taxon>
        <taxon>Puniceicoccales</taxon>
        <taxon>Coraliomargaritaceae</taxon>
        <taxon>Coraliomargarita</taxon>
    </lineage>
</organism>
<evidence type="ECO:0000256" key="1">
    <source>
        <dbReference type="ARBA" id="ARBA00022729"/>
    </source>
</evidence>
<sequence length="211" mass="22557">MKASTAIGFAVIGLGIVIATAGTWIYQRSFGAFAASSPDAPVPLLTEARYPVEIVGAPEVPTVLTEARDYHGNATEIACSTCHSSRSPLPTQSGAELDSFHQGLVVQHGTISCLSCHNDENYDQLKLADGTTVEFSDAMQLCAQCHGPQYRDYQNGSHGGMNGYWDRSRGPRSRNACTVCHDAHAPAYPQLIPVFPPTDIVPPKGAPHAKH</sequence>
<dbReference type="KEGG" id="caa:Caka_0066"/>
<dbReference type="Proteomes" id="UP000000925">
    <property type="component" value="Chromosome"/>
</dbReference>
<dbReference type="AlphaFoldDB" id="D5EKZ3"/>
<keyword evidence="2" id="KW-1133">Transmembrane helix</keyword>
<keyword evidence="1" id="KW-0732">Signal</keyword>
<dbReference type="eggNOG" id="ENOG502Z9NZ">
    <property type="taxonomic scope" value="Bacteria"/>
</dbReference>
<keyword evidence="2" id="KW-0812">Transmembrane</keyword>
<dbReference type="InterPro" id="IPR051829">
    <property type="entry name" value="Multiheme_Cytochr_ET"/>
</dbReference>
<dbReference type="SUPFAM" id="SSF48695">
    <property type="entry name" value="Multiheme cytochromes"/>
    <property type="match status" value="1"/>
</dbReference>
<evidence type="ECO:0000313" key="4">
    <source>
        <dbReference type="Proteomes" id="UP000000925"/>
    </source>
</evidence>
<keyword evidence="2" id="KW-0472">Membrane</keyword>
<dbReference type="Gene3D" id="3.90.10.10">
    <property type="entry name" value="Cytochrome C3"/>
    <property type="match status" value="1"/>
</dbReference>
<dbReference type="STRING" id="583355.Caka_0066"/>
<proteinExistence type="predicted"/>
<dbReference type="InterPro" id="IPR036280">
    <property type="entry name" value="Multihaem_cyt_sf"/>
</dbReference>
<protein>
    <submittedName>
        <fullName evidence="3">Uncharacterized protein</fullName>
    </submittedName>
</protein>
<dbReference type="PANTHER" id="PTHR35038">
    <property type="entry name" value="DISSIMILATORY SULFITE REDUCTASE SIRA"/>
    <property type="match status" value="1"/>
</dbReference>
<dbReference type="HOGENOM" id="CLU_1303180_0_0_0"/>
<feature type="transmembrane region" description="Helical" evidence="2">
    <location>
        <begin position="6"/>
        <end position="26"/>
    </location>
</feature>
<reference evidence="3 4" key="1">
    <citation type="journal article" date="2010" name="Stand. Genomic Sci.">
        <title>Complete genome sequence of Coraliomargarita akajimensis type strain (04OKA010-24).</title>
        <authorList>
            <person name="Mavromatis K."/>
            <person name="Abt B."/>
            <person name="Brambilla E."/>
            <person name="Lapidus A."/>
            <person name="Copeland A."/>
            <person name="Deshpande S."/>
            <person name="Nolan M."/>
            <person name="Lucas S."/>
            <person name="Tice H."/>
            <person name="Cheng J.F."/>
            <person name="Han C."/>
            <person name="Detter J.C."/>
            <person name="Woyke T."/>
            <person name="Goodwin L."/>
            <person name="Pitluck S."/>
            <person name="Held B."/>
            <person name="Brettin T."/>
            <person name="Tapia R."/>
            <person name="Ivanova N."/>
            <person name="Mikhailova N."/>
            <person name="Pati A."/>
            <person name="Liolios K."/>
            <person name="Chen A."/>
            <person name="Palaniappan K."/>
            <person name="Land M."/>
            <person name="Hauser L."/>
            <person name="Chang Y.J."/>
            <person name="Jeffries C.D."/>
            <person name="Rohde M."/>
            <person name="Goker M."/>
            <person name="Bristow J."/>
            <person name="Eisen J.A."/>
            <person name="Markowitz V."/>
            <person name="Hugenholtz P."/>
            <person name="Klenk H.P."/>
            <person name="Kyrpides N.C."/>
        </authorList>
    </citation>
    <scope>NUCLEOTIDE SEQUENCE [LARGE SCALE GENOMIC DNA]</scope>
    <source>
        <strain evidence="4">DSM 45221 / IAM 15411 / JCM 23193 / KCTC 12865</strain>
    </source>
</reference>